<keyword evidence="2" id="KW-0378">Hydrolase</keyword>
<dbReference type="EMBL" id="JAPQES010000007">
    <property type="protein sequence ID" value="MCY6372481.1"/>
    <property type="molecule type" value="Genomic_DNA"/>
</dbReference>
<dbReference type="RefSeq" id="WP_268051476.1">
    <property type="nucleotide sequence ID" value="NZ_JAPQES010000007.1"/>
</dbReference>
<keyword evidence="2" id="KW-0540">Nuclease</keyword>
<evidence type="ECO:0000313" key="3">
    <source>
        <dbReference type="Proteomes" id="UP001079657"/>
    </source>
</evidence>
<evidence type="ECO:0000313" key="2">
    <source>
        <dbReference type="EMBL" id="MCY6372481.1"/>
    </source>
</evidence>
<proteinExistence type="predicted"/>
<organism evidence="2 3">
    <name type="scientific">Clostridium ganghwense</name>
    <dbReference type="NCBI Taxonomy" id="312089"/>
    <lineage>
        <taxon>Bacteria</taxon>
        <taxon>Bacillati</taxon>
        <taxon>Bacillota</taxon>
        <taxon>Clostridia</taxon>
        <taxon>Eubacteriales</taxon>
        <taxon>Clostridiaceae</taxon>
        <taxon>Clostridium</taxon>
    </lineage>
</organism>
<feature type="domain" description="Restriction endonuclease type IV Mrr" evidence="1">
    <location>
        <begin position="52"/>
        <end position="174"/>
    </location>
</feature>
<keyword evidence="2" id="KW-0255">Endonuclease</keyword>
<dbReference type="Proteomes" id="UP001079657">
    <property type="component" value="Unassembled WGS sequence"/>
</dbReference>
<dbReference type="InterPro" id="IPR007560">
    <property type="entry name" value="Restrct_endonuc_IV_Mrr"/>
</dbReference>
<keyword evidence="3" id="KW-1185">Reference proteome</keyword>
<reference evidence="2" key="1">
    <citation type="submission" date="2022-12" db="EMBL/GenBank/DDBJ databases">
        <authorList>
            <person name="Wang J."/>
        </authorList>
    </citation>
    <scope>NUCLEOTIDE SEQUENCE</scope>
    <source>
        <strain evidence="2">HY-42-06</strain>
    </source>
</reference>
<dbReference type="InterPro" id="IPR011856">
    <property type="entry name" value="tRNA_endonuc-like_dom_sf"/>
</dbReference>
<comment type="caution">
    <text evidence="2">The sequence shown here is derived from an EMBL/GenBank/DDBJ whole genome shotgun (WGS) entry which is preliminary data.</text>
</comment>
<dbReference type="EC" id="3.1.21.-" evidence="2"/>
<accession>A0ABT4CWS1</accession>
<sequence>MKTFNIIPLLIVLIIVLKIINSRLDTEQSKLRNEFAKEKLKYGLASRYSLSQLPNNQFIDFCNEFLIENDYKNIKLISEKLEGGITFTADKGKTLNIYIHCYKAINEENSNTNDNYTHVGRPALQKFVGAMVEDNIYNALVITNGNISGEAKEYVENLPQIYNMELIDGINFSKACWDIRKNNIRKEFLQNS</sequence>
<name>A0ABT4CWS1_9CLOT</name>
<dbReference type="GO" id="GO:0016787">
    <property type="term" value="F:hydrolase activity"/>
    <property type="evidence" value="ECO:0007669"/>
    <property type="project" value="UniProtKB-KW"/>
</dbReference>
<gene>
    <name evidence="2" type="ORF">OXH55_17775</name>
</gene>
<dbReference type="Gene3D" id="3.40.1350.10">
    <property type="match status" value="1"/>
</dbReference>
<evidence type="ECO:0000259" key="1">
    <source>
        <dbReference type="Pfam" id="PF04471"/>
    </source>
</evidence>
<dbReference type="Pfam" id="PF04471">
    <property type="entry name" value="Mrr_cat"/>
    <property type="match status" value="1"/>
</dbReference>
<dbReference type="GO" id="GO:0004519">
    <property type="term" value="F:endonuclease activity"/>
    <property type="evidence" value="ECO:0007669"/>
    <property type="project" value="UniProtKB-KW"/>
</dbReference>
<protein>
    <submittedName>
        <fullName evidence="2">Restriction endonuclease</fullName>
        <ecNumber evidence="2">3.1.21.-</ecNumber>
    </submittedName>
</protein>